<reference evidence="2 3" key="1">
    <citation type="journal article" date="2014" name="Nat. Commun.">
        <title>Molecular traces of alternative social organization in a termite genome.</title>
        <authorList>
            <person name="Terrapon N."/>
            <person name="Li C."/>
            <person name="Robertson H.M."/>
            <person name="Ji L."/>
            <person name="Meng X."/>
            <person name="Booth W."/>
            <person name="Chen Z."/>
            <person name="Childers C.P."/>
            <person name="Glastad K.M."/>
            <person name="Gokhale K."/>
            <person name="Gowin J."/>
            <person name="Gronenberg W."/>
            <person name="Hermansen R.A."/>
            <person name="Hu H."/>
            <person name="Hunt B.G."/>
            <person name="Huylmans A.K."/>
            <person name="Khalil S.M."/>
            <person name="Mitchell R.D."/>
            <person name="Munoz-Torres M.C."/>
            <person name="Mustard J.A."/>
            <person name="Pan H."/>
            <person name="Reese J.T."/>
            <person name="Scharf M.E."/>
            <person name="Sun F."/>
            <person name="Vogel H."/>
            <person name="Xiao J."/>
            <person name="Yang W."/>
            <person name="Yang Z."/>
            <person name="Yang Z."/>
            <person name="Zhou J."/>
            <person name="Zhu J."/>
            <person name="Brent C.S."/>
            <person name="Elsik C.G."/>
            <person name="Goodisman M.A."/>
            <person name="Liberles D.A."/>
            <person name="Roe R.M."/>
            <person name="Vargo E.L."/>
            <person name="Vilcinskas A."/>
            <person name="Wang J."/>
            <person name="Bornberg-Bauer E."/>
            <person name="Korb J."/>
            <person name="Zhang G."/>
            <person name="Liebig J."/>
        </authorList>
    </citation>
    <scope>NUCLEOTIDE SEQUENCE [LARGE SCALE GENOMIC DNA]</scope>
    <source>
        <tissue evidence="2">Whole organism</tissue>
    </source>
</reference>
<dbReference type="EMBL" id="KK852620">
    <property type="protein sequence ID" value="KDR20082.1"/>
    <property type="molecule type" value="Genomic_DNA"/>
</dbReference>
<gene>
    <name evidence="2" type="ORF">L798_05477</name>
</gene>
<organism evidence="2 3">
    <name type="scientific">Zootermopsis nevadensis</name>
    <name type="common">Dampwood termite</name>
    <dbReference type="NCBI Taxonomy" id="136037"/>
    <lineage>
        <taxon>Eukaryota</taxon>
        <taxon>Metazoa</taxon>
        <taxon>Ecdysozoa</taxon>
        <taxon>Arthropoda</taxon>
        <taxon>Hexapoda</taxon>
        <taxon>Insecta</taxon>
        <taxon>Pterygota</taxon>
        <taxon>Neoptera</taxon>
        <taxon>Polyneoptera</taxon>
        <taxon>Dictyoptera</taxon>
        <taxon>Blattodea</taxon>
        <taxon>Blattoidea</taxon>
        <taxon>Termitoidae</taxon>
        <taxon>Termopsidae</taxon>
        <taxon>Zootermopsis</taxon>
    </lineage>
</organism>
<name>A0A067R958_ZOONE</name>
<evidence type="ECO:0000256" key="1">
    <source>
        <dbReference type="SAM" id="MobiDB-lite"/>
    </source>
</evidence>
<dbReference type="Proteomes" id="UP000027135">
    <property type="component" value="Unassembled WGS sequence"/>
</dbReference>
<proteinExistence type="predicted"/>
<dbReference type="STRING" id="136037.A0A067R958"/>
<dbReference type="InParanoid" id="A0A067R958"/>
<sequence>MACQVKNIRRVKVIVNNEIIEQVKTFKYLGYLITDIRQDEMDTPLINYNRINKIIKRNFGRQMRKDILLRFHNIVSKPPLLYGSECWVLAERMKFLPPSRDHIRNNYIRQQLKVENVIIEIKNFRQKLKGHLEIMPQVCLPKAAMGETQREEETLEDLERVGRINRSKSLSERGNQYSDLGKEEEVSRLETINNSV</sequence>
<evidence type="ECO:0000313" key="2">
    <source>
        <dbReference type="EMBL" id="KDR20082.1"/>
    </source>
</evidence>
<feature type="region of interest" description="Disordered" evidence="1">
    <location>
        <begin position="166"/>
        <end position="196"/>
    </location>
</feature>
<dbReference type="AlphaFoldDB" id="A0A067R958"/>
<evidence type="ECO:0000313" key="3">
    <source>
        <dbReference type="Proteomes" id="UP000027135"/>
    </source>
</evidence>
<protein>
    <submittedName>
        <fullName evidence="2">Uncharacterized protein</fullName>
    </submittedName>
</protein>
<accession>A0A067R958</accession>
<keyword evidence="3" id="KW-1185">Reference proteome</keyword>